<gene>
    <name evidence="1" type="ORF">N8T08_007602</name>
</gene>
<dbReference type="Proteomes" id="UP001177260">
    <property type="component" value="Unassembled WGS sequence"/>
</dbReference>
<proteinExistence type="predicted"/>
<accession>A0ACC3BDV8</accession>
<name>A0ACC3BDV8_9EURO</name>
<keyword evidence="2" id="KW-1185">Reference proteome</keyword>
<evidence type="ECO:0000313" key="1">
    <source>
        <dbReference type="EMBL" id="KAK1148927.1"/>
    </source>
</evidence>
<protein>
    <submittedName>
        <fullName evidence="1">Uncharacterized protein</fullName>
    </submittedName>
</protein>
<organism evidence="1 2">
    <name type="scientific">Aspergillus melleus</name>
    <dbReference type="NCBI Taxonomy" id="138277"/>
    <lineage>
        <taxon>Eukaryota</taxon>
        <taxon>Fungi</taxon>
        <taxon>Dikarya</taxon>
        <taxon>Ascomycota</taxon>
        <taxon>Pezizomycotina</taxon>
        <taxon>Eurotiomycetes</taxon>
        <taxon>Eurotiomycetidae</taxon>
        <taxon>Eurotiales</taxon>
        <taxon>Aspergillaceae</taxon>
        <taxon>Aspergillus</taxon>
        <taxon>Aspergillus subgen. Circumdati</taxon>
    </lineage>
</organism>
<evidence type="ECO:0000313" key="2">
    <source>
        <dbReference type="Proteomes" id="UP001177260"/>
    </source>
</evidence>
<reference evidence="1 2" key="1">
    <citation type="journal article" date="2023" name="ACS Omega">
        <title>Identification of the Neoaspergillic Acid Biosynthesis Gene Cluster by Establishing an In Vitro CRISPR-Ribonucleoprotein Genetic System in Aspergillus melleus.</title>
        <authorList>
            <person name="Yuan B."/>
            <person name="Grau M.F."/>
            <person name="Murata R.M."/>
            <person name="Torok T."/>
            <person name="Venkateswaran K."/>
            <person name="Stajich J.E."/>
            <person name="Wang C.C.C."/>
        </authorList>
    </citation>
    <scope>NUCLEOTIDE SEQUENCE [LARGE SCALE GENOMIC DNA]</scope>
    <source>
        <strain evidence="1 2">IMV 1140</strain>
    </source>
</reference>
<sequence length="213" mass="24046">MKSQAPRCDCQPAPKQTPRKLKLFLYGAKPKQKRALHQPGAELDVVFDVVSNVLILRETIKDPERLEIAWILSVHIECLKMHLTNLKGLKDGSLQLSVQMRRSACSAKGNKMHIKETFHGFAPFHLGSRLFDDFYSCGWSQQRIDLFLPEERIKGWKTVALILGTFKEVSAAQACHIANITEPPSVAILDWRGLRNHLMAMENKKSGDTVIAC</sequence>
<comment type="caution">
    <text evidence="1">The sequence shown here is derived from an EMBL/GenBank/DDBJ whole genome shotgun (WGS) entry which is preliminary data.</text>
</comment>
<dbReference type="EMBL" id="JAOPJF010000005">
    <property type="protein sequence ID" value="KAK1148927.1"/>
    <property type="molecule type" value="Genomic_DNA"/>
</dbReference>